<protein>
    <submittedName>
        <fullName evidence="2">Testisin-like</fullName>
    </submittedName>
</protein>
<gene>
    <name evidence="2" type="primary">LOC109698681</name>
</gene>
<sequence>MFQVQPNRARPPISKQPAPANGLSWGLLAKRQGRGPGGSGGGHKRATQWAASTPGLQTRKESGRRRVLEQQEAEGAPGAGEAAMGARGGTLLLLLLLLLVVVAVLVSCVRPENPPDVLSGPCGHRTVPSRVIGGEDSELGRWPWQGSLRLWGTHSCGASLLNRRWVLTAAHCFEWSEDPDEWTVQFGELSAVPSLWNLHAYYNRYQVENIFVSPKYPGTYPYDIALLRLSSSVTFTKDIQPICLLPSTFKFENRTDCWVTGWGDIQEETNLPYPYTLQEVQVAIINNSMCNHLFEKSDFRMNIWGDMVCAGNPEGGKDACFGDSGGPLVCDQDGLWYQVGVVSWGVGCGRPNRPGVYTNVSQHFSWIRRTMINNGTPRPGPSPLLLVLIVSWARWLLGPAEPTWPV</sequence>
<dbReference type="Proteomes" id="UP001732720">
    <property type="component" value="Chromosome 17"/>
</dbReference>
<dbReference type="RefSeq" id="XP_073916348.1">
    <property type="nucleotide sequence ID" value="XM_074060247.1"/>
</dbReference>
<evidence type="ECO:0000313" key="1">
    <source>
        <dbReference type="Proteomes" id="UP001732720"/>
    </source>
</evidence>
<organism evidence="1 2">
    <name type="scientific">Castor canadensis</name>
    <name type="common">American beaver</name>
    <dbReference type="NCBI Taxonomy" id="51338"/>
    <lineage>
        <taxon>Eukaryota</taxon>
        <taxon>Metazoa</taxon>
        <taxon>Chordata</taxon>
        <taxon>Craniata</taxon>
        <taxon>Vertebrata</taxon>
        <taxon>Euteleostomi</taxon>
        <taxon>Mammalia</taxon>
        <taxon>Eutheria</taxon>
        <taxon>Euarchontoglires</taxon>
        <taxon>Glires</taxon>
        <taxon>Rodentia</taxon>
        <taxon>Castorimorpha</taxon>
        <taxon>Castoridae</taxon>
        <taxon>Castor</taxon>
    </lineage>
</organism>
<keyword evidence="1" id="KW-1185">Reference proteome</keyword>
<name>A0AC58LGS7_CASCN</name>
<reference evidence="2" key="1">
    <citation type="submission" date="2025-08" db="UniProtKB">
        <authorList>
            <consortium name="RefSeq"/>
        </authorList>
    </citation>
    <scope>IDENTIFICATION</scope>
</reference>
<proteinExistence type="predicted"/>
<evidence type="ECO:0000313" key="2">
    <source>
        <dbReference type="RefSeq" id="XP_073916348.1"/>
    </source>
</evidence>
<accession>A0AC58LGS7</accession>